<comment type="caution">
    <text evidence="2">The sequence shown here is derived from an EMBL/GenBank/DDBJ whole genome shotgun (WGS) entry which is preliminary data.</text>
</comment>
<name>A0ABQ7GBW9_DUNSA</name>
<protein>
    <recommendedName>
        <fullName evidence="4">Encoded protein</fullName>
    </recommendedName>
</protein>
<evidence type="ECO:0008006" key="4">
    <source>
        <dbReference type="Google" id="ProtNLM"/>
    </source>
</evidence>
<evidence type="ECO:0000256" key="1">
    <source>
        <dbReference type="SAM" id="MobiDB-lite"/>
    </source>
</evidence>
<keyword evidence="3" id="KW-1185">Reference proteome</keyword>
<dbReference type="EMBL" id="MU069897">
    <property type="protein sequence ID" value="KAF5832106.1"/>
    <property type="molecule type" value="Genomic_DNA"/>
</dbReference>
<reference evidence="2" key="1">
    <citation type="submission" date="2017-08" db="EMBL/GenBank/DDBJ databases">
        <authorList>
            <person name="Polle J.E."/>
            <person name="Barry K."/>
            <person name="Cushman J."/>
            <person name="Schmutz J."/>
            <person name="Tran D."/>
            <person name="Hathwaick L.T."/>
            <person name="Yim W.C."/>
            <person name="Jenkins J."/>
            <person name="Mckie-Krisberg Z.M."/>
            <person name="Prochnik S."/>
            <person name="Lindquist E."/>
            <person name="Dockter R.B."/>
            <person name="Adam C."/>
            <person name="Molina H."/>
            <person name="Bunkerborg J."/>
            <person name="Jin E."/>
            <person name="Buchheim M."/>
            <person name="Magnuson J."/>
        </authorList>
    </citation>
    <scope>NUCLEOTIDE SEQUENCE</scope>
    <source>
        <strain evidence="2">CCAP 19/18</strain>
    </source>
</reference>
<evidence type="ECO:0000313" key="2">
    <source>
        <dbReference type="EMBL" id="KAF5832106.1"/>
    </source>
</evidence>
<evidence type="ECO:0000313" key="3">
    <source>
        <dbReference type="Proteomes" id="UP000815325"/>
    </source>
</evidence>
<gene>
    <name evidence="2" type="ORF">DUNSADRAFT_12155</name>
</gene>
<feature type="region of interest" description="Disordered" evidence="1">
    <location>
        <begin position="1"/>
        <end position="25"/>
    </location>
</feature>
<proteinExistence type="predicted"/>
<sequence length="107" mass="11412">MSNSPHSGARMHSAPSPPPARPPQSVALSAAALPALAHLPQRKGALVAAQAGVGNCWQHPAAWMARPSETAESVCLHRFLPQLSSIRWERISVGTFFLDAEIRRGSV</sequence>
<dbReference type="Proteomes" id="UP000815325">
    <property type="component" value="Unassembled WGS sequence"/>
</dbReference>
<accession>A0ABQ7GBW9</accession>
<organism evidence="2 3">
    <name type="scientific">Dunaliella salina</name>
    <name type="common">Green alga</name>
    <name type="synonym">Protococcus salinus</name>
    <dbReference type="NCBI Taxonomy" id="3046"/>
    <lineage>
        <taxon>Eukaryota</taxon>
        <taxon>Viridiplantae</taxon>
        <taxon>Chlorophyta</taxon>
        <taxon>core chlorophytes</taxon>
        <taxon>Chlorophyceae</taxon>
        <taxon>CS clade</taxon>
        <taxon>Chlamydomonadales</taxon>
        <taxon>Dunaliellaceae</taxon>
        <taxon>Dunaliella</taxon>
    </lineage>
</organism>